<proteinExistence type="predicted"/>
<evidence type="ECO:0000313" key="2">
    <source>
        <dbReference type="EMBL" id="GIH97808.1"/>
    </source>
</evidence>
<dbReference type="SMART" id="SM00567">
    <property type="entry name" value="EZ_HEAT"/>
    <property type="match status" value="6"/>
</dbReference>
<dbReference type="AlphaFoldDB" id="A0A8J3SNR6"/>
<evidence type="ECO:0000313" key="3">
    <source>
        <dbReference type="Proteomes" id="UP000619788"/>
    </source>
</evidence>
<dbReference type="InterPro" id="IPR004155">
    <property type="entry name" value="PBS_lyase_HEAT"/>
</dbReference>
<dbReference type="SUPFAM" id="SSF48371">
    <property type="entry name" value="ARM repeat"/>
    <property type="match status" value="1"/>
</dbReference>
<comment type="caution">
    <text evidence="2">The sequence shown here is derived from an EMBL/GenBank/DDBJ whole genome shotgun (WGS) entry which is preliminary data.</text>
</comment>
<dbReference type="PANTHER" id="PTHR12697">
    <property type="entry name" value="PBS LYASE HEAT-LIKE PROTEIN"/>
    <property type="match status" value="1"/>
</dbReference>
<dbReference type="GO" id="GO:0016491">
    <property type="term" value="F:oxidoreductase activity"/>
    <property type="evidence" value="ECO:0007669"/>
    <property type="project" value="TreeGrafter"/>
</dbReference>
<reference evidence="2 3" key="1">
    <citation type="submission" date="2021-01" db="EMBL/GenBank/DDBJ databases">
        <title>Whole genome shotgun sequence of Planobispora siamensis NBRC 107568.</title>
        <authorList>
            <person name="Komaki H."/>
            <person name="Tamura T."/>
        </authorList>
    </citation>
    <scope>NUCLEOTIDE SEQUENCE [LARGE SCALE GENOMIC DNA]</scope>
    <source>
        <strain evidence="2 3">NBRC 107568</strain>
    </source>
</reference>
<dbReference type="RefSeq" id="WP_204069790.1">
    <property type="nucleotide sequence ID" value="NZ_BOOJ01000102.1"/>
</dbReference>
<name>A0A8J3SNR6_9ACTN</name>
<dbReference type="Pfam" id="PF13646">
    <property type="entry name" value="HEAT_2"/>
    <property type="match status" value="2"/>
</dbReference>
<dbReference type="Proteomes" id="UP000619788">
    <property type="component" value="Unassembled WGS sequence"/>
</dbReference>
<evidence type="ECO:0008006" key="4">
    <source>
        <dbReference type="Google" id="ProtNLM"/>
    </source>
</evidence>
<dbReference type="InterPro" id="IPR016024">
    <property type="entry name" value="ARM-type_fold"/>
</dbReference>
<dbReference type="Gene3D" id="1.25.10.10">
    <property type="entry name" value="Leucine-rich Repeat Variant"/>
    <property type="match status" value="2"/>
</dbReference>
<gene>
    <name evidence="2" type="ORF">Psi01_84380</name>
</gene>
<evidence type="ECO:0000256" key="1">
    <source>
        <dbReference type="SAM" id="Phobius"/>
    </source>
</evidence>
<dbReference type="PANTHER" id="PTHR12697:SF5">
    <property type="entry name" value="DEOXYHYPUSINE HYDROXYLASE"/>
    <property type="match status" value="1"/>
</dbReference>
<keyword evidence="1" id="KW-0812">Transmembrane</keyword>
<keyword evidence="3" id="KW-1185">Reference proteome</keyword>
<dbReference type="EMBL" id="BOOJ01000102">
    <property type="protein sequence ID" value="GIH97808.1"/>
    <property type="molecule type" value="Genomic_DNA"/>
</dbReference>
<sequence length="367" mass="38028">MNSAQLVSLSIAVLAVAVVLLGLVIITGRALNRHRERRDARLSADVRPLLMELIGGDNDEELSEPLLLLAALDERVWRTLEPSAISMLGKVSGNARVALVRLLEQRGLARTASRDLSGLGAVRRAVAAHVLGLLGHAEAAFPLVRMLSDRNPEVRAAAVRALGQVGAAGAAGPIISSMAGGRVPFQLVAQALIRLGSGARPALVKALSYDDPAQRAVAVEVLGLIGAVETAKVLVRVLAGDASTDVRVRAARALGRLGTPVCLDALLHATGPGHPHAVRVEAAAALGDLGSPRAVPTLQELLADPRYQVAHNAALSLARLGGPATAALTETLTERAGTSAADHAWEALAIQDLQAGHMPRLPASPSR</sequence>
<accession>A0A8J3SNR6</accession>
<feature type="transmembrane region" description="Helical" evidence="1">
    <location>
        <begin position="6"/>
        <end position="31"/>
    </location>
</feature>
<protein>
    <recommendedName>
        <fullName evidence="4">HEAT repeat</fullName>
    </recommendedName>
</protein>
<keyword evidence="1" id="KW-0472">Membrane</keyword>
<organism evidence="2 3">
    <name type="scientific">Planobispora siamensis</name>
    <dbReference type="NCBI Taxonomy" id="936338"/>
    <lineage>
        <taxon>Bacteria</taxon>
        <taxon>Bacillati</taxon>
        <taxon>Actinomycetota</taxon>
        <taxon>Actinomycetes</taxon>
        <taxon>Streptosporangiales</taxon>
        <taxon>Streptosporangiaceae</taxon>
        <taxon>Planobispora</taxon>
    </lineage>
</organism>
<keyword evidence="1" id="KW-1133">Transmembrane helix</keyword>
<dbReference type="InterPro" id="IPR011989">
    <property type="entry name" value="ARM-like"/>
</dbReference>